<dbReference type="NCBIfam" id="TIGR01863">
    <property type="entry name" value="cas_Csd1"/>
    <property type="match status" value="1"/>
</dbReference>
<dbReference type="Proteomes" id="UP001298681">
    <property type="component" value="Unassembled WGS sequence"/>
</dbReference>
<proteinExistence type="predicted"/>
<evidence type="ECO:0000313" key="1">
    <source>
        <dbReference type="EMBL" id="MCG4609834.1"/>
    </source>
</evidence>
<reference evidence="1 2" key="1">
    <citation type="submission" date="2022-01" db="EMBL/GenBank/DDBJ databases">
        <title>Collection of gut derived symbiotic bacterial strains cultured from healthy donors.</title>
        <authorList>
            <person name="Lin H."/>
            <person name="Kohout C."/>
            <person name="Waligurski E."/>
            <person name="Pamer E.G."/>
        </authorList>
    </citation>
    <scope>NUCLEOTIDE SEQUENCE [LARGE SCALE GENOMIC DNA]</scope>
    <source>
        <strain evidence="1 2">DFI.7.58</strain>
    </source>
</reference>
<name>A0ABS9MGB5_9FIRM</name>
<organism evidence="1 2">
    <name type="scientific">Anaeromassilibacillus senegalensis</name>
    <dbReference type="NCBI Taxonomy" id="1673717"/>
    <lineage>
        <taxon>Bacteria</taxon>
        <taxon>Bacillati</taxon>
        <taxon>Bacillota</taxon>
        <taxon>Clostridia</taxon>
        <taxon>Eubacteriales</taxon>
        <taxon>Acutalibacteraceae</taxon>
        <taxon>Anaeromassilibacillus</taxon>
    </lineage>
</organism>
<dbReference type="EMBL" id="JAKNHQ010000002">
    <property type="protein sequence ID" value="MCG4609834.1"/>
    <property type="molecule type" value="Genomic_DNA"/>
</dbReference>
<gene>
    <name evidence="1" type="primary">cas8c</name>
    <name evidence="1" type="ORF">L0P57_02590</name>
</gene>
<dbReference type="CDD" id="cd09757">
    <property type="entry name" value="Cas8c_I-C"/>
    <property type="match status" value="1"/>
</dbReference>
<evidence type="ECO:0000313" key="2">
    <source>
        <dbReference type="Proteomes" id="UP001298681"/>
    </source>
</evidence>
<accession>A0ABS9MGB5</accession>
<dbReference type="RefSeq" id="WP_237966378.1">
    <property type="nucleotide sequence ID" value="NZ_JAKNHQ010000002.1"/>
</dbReference>
<protein>
    <submittedName>
        <fullName evidence="1">Type I-C CRISPR-associated protein Cas8c/Csd1</fullName>
    </submittedName>
</protein>
<dbReference type="InterPro" id="IPR010144">
    <property type="entry name" value="CRISPR-assoc_prot_Csd1-typ"/>
</dbReference>
<keyword evidence="2" id="KW-1185">Reference proteome</keyword>
<dbReference type="Pfam" id="PF09709">
    <property type="entry name" value="Cas_Csd1"/>
    <property type="match status" value="1"/>
</dbReference>
<comment type="caution">
    <text evidence="1">The sequence shown here is derived from an EMBL/GenBank/DDBJ whole genome shotgun (WGS) entry which is preliminary data.</text>
</comment>
<sequence>MILQALYEYYTAMAAQGKMARRGWSPAKVSFALLIDEQGTLLDVLRLKEKELRGKKEVEVPRVMQLPKPVTRTVGIKANFLCDNASYFLGVDGKGNDERAQKCFQASAELHCKMLQSLDHPAARAVCAYFANWKPGTAREHPALQPYLEEILTGANLIFRYQGRFVHEEPEIAGVWDAAQEEEDSQEKGRCLVTGEEVPIARLHPAIKGVKGAQSSGASLVSFNAAAFESYGKTQSYNAPVGEPAAFAYTTALNALLADREHVQQIGDATVVYWSQNAEPVYQDFFQSFVLMDADDSQKRKFSDNDLKRAMALLAKGQSYSLEGVEIDPDMPFYILGLSPNAARVSVRFFYRNRFGDFLQNVESHYRRLEIVRPLKDQREQISPYGLLYETINKKAKDTAKAISPLLSGALMRAILNDTPYPAALLQNVMLRIRAECNITRGQAAIIKAVLIKNNDKAFQPKPGEAMDKEESWVKLNEQSDYLPYVLGRVFSVLENIQKTANPNLNTTIKDRYFTSACATPGIAFPILLRLEQSHMKVILRDRRGLAIALEKQLIDLMGKIQETFPAHLDLNEQGAFMLGYYHQTQRRYENKAESIGEE</sequence>